<feature type="non-terminal residue" evidence="2">
    <location>
        <position position="1"/>
    </location>
</feature>
<dbReference type="Pfam" id="PF00429">
    <property type="entry name" value="TLV_coat"/>
    <property type="match status" value="1"/>
</dbReference>
<dbReference type="Proteomes" id="UP000653271">
    <property type="component" value="Unassembled WGS sequence"/>
</dbReference>
<feature type="non-terminal residue" evidence="2">
    <location>
        <position position="107"/>
    </location>
</feature>
<name>A0A850WTL9_PIACA</name>
<feature type="transmembrane region" description="Helical" evidence="1">
    <location>
        <begin position="39"/>
        <end position="57"/>
    </location>
</feature>
<dbReference type="PANTHER" id="PTHR10424:SF82">
    <property type="entry name" value="ENVELOPE GLYCOPROTEIN-RELATED"/>
    <property type="match status" value="1"/>
</dbReference>
<comment type="caution">
    <text evidence="2">The sequence shown here is derived from an EMBL/GenBank/DDBJ whole genome shotgun (WGS) entry which is preliminary data.</text>
</comment>
<reference evidence="2" key="1">
    <citation type="submission" date="2019-09" db="EMBL/GenBank/DDBJ databases">
        <title>Bird 10,000 Genomes (B10K) Project - Family phase.</title>
        <authorList>
            <person name="Zhang G."/>
        </authorList>
    </citation>
    <scope>NUCLEOTIDE SEQUENCE</scope>
    <source>
        <strain evidence="2">B10K-DU-008-47</strain>
        <tissue evidence="2">Mixed tissue sample</tissue>
    </source>
</reference>
<evidence type="ECO:0000256" key="1">
    <source>
        <dbReference type="SAM" id="Phobius"/>
    </source>
</evidence>
<dbReference type="PANTHER" id="PTHR10424">
    <property type="entry name" value="VIRAL ENVELOPE PROTEIN"/>
    <property type="match status" value="1"/>
</dbReference>
<dbReference type="OrthoDB" id="9633697at2759"/>
<organism evidence="2 3">
    <name type="scientific">Piaya cayana</name>
    <name type="common">Common squirrel cuckoo</name>
    <dbReference type="NCBI Taxonomy" id="33601"/>
    <lineage>
        <taxon>Eukaryota</taxon>
        <taxon>Metazoa</taxon>
        <taxon>Chordata</taxon>
        <taxon>Craniata</taxon>
        <taxon>Vertebrata</taxon>
        <taxon>Euteleostomi</taxon>
        <taxon>Archelosauria</taxon>
        <taxon>Archosauria</taxon>
        <taxon>Dinosauria</taxon>
        <taxon>Saurischia</taxon>
        <taxon>Theropoda</taxon>
        <taxon>Coelurosauria</taxon>
        <taxon>Aves</taxon>
        <taxon>Neognathae</taxon>
        <taxon>Neoaves</taxon>
        <taxon>Otidimorphae</taxon>
        <taxon>Cuculiformes</taxon>
        <taxon>Coccyzidae</taxon>
        <taxon>Piaya</taxon>
    </lineage>
</organism>
<sequence>MAKLRENLEKRKQEYAANQSWYESCFKQSPWLTTSLSTIAGPLILLTLTLVFGPCIFNKVIAIVKSRLEVAHLMLIRAKYEKLPEQDNLAEMLVLSSQELCRFNEQN</sequence>
<keyword evidence="1" id="KW-0812">Transmembrane</keyword>
<evidence type="ECO:0000313" key="3">
    <source>
        <dbReference type="Proteomes" id="UP000653271"/>
    </source>
</evidence>
<evidence type="ECO:0000313" key="2">
    <source>
        <dbReference type="EMBL" id="NWH73194.1"/>
    </source>
</evidence>
<keyword evidence="1" id="KW-0472">Membrane</keyword>
<gene>
    <name evidence="2" type="primary">Env1_0</name>
    <name evidence="2" type="ORF">PIACAY_R15069</name>
</gene>
<accession>A0A850WTL9</accession>
<keyword evidence="3" id="KW-1185">Reference proteome</keyword>
<proteinExistence type="predicted"/>
<dbReference type="EMBL" id="WAAB01007915">
    <property type="protein sequence ID" value="NWH73194.1"/>
    <property type="molecule type" value="Genomic_DNA"/>
</dbReference>
<keyword evidence="1" id="KW-1133">Transmembrane helix</keyword>
<dbReference type="AlphaFoldDB" id="A0A850WTL9"/>
<dbReference type="InterPro" id="IPR018154">
    <property type="entry name" value="TLV/ENV_coat_polyprotein"/>
</dbReference>
<protein>
    <submittedName>
        <fullName evidence="2">ENV1 protein</fullName>
    </submittedName>
</protein>